<accession>A0A9X7J1H0</accession>
<organism evidence="1 2">
    <name type="scientific">Neomoorella stamsii</name>
    <dbReference type="NCBI Taxonomy" id="1266720"/>
    <lineage>
        <taxon>Bacteria</taxon>
        <taxon>Bacillati</taxon>
        <taxon>Bacillota</taxon>
        <taxon>Clostridia</taxon>
        <taxon>Neomoorellales</taxon>
        <taxon>Neomoorellaceae</taxon>
        <taxon>Neomoorella</taxon>
    </lineage>
</organism>
<evidence type="ECO:0000313" key="2">
    <source>
        <dbReference type="Proteomes" id="UP000239430"/>
    </source>
</evidence>
<evidence type="ECO:0000313" key="1">
    <source>
        <dbReference type="EMBL" id="PRR69636.1"/>
    </source>
</evidence>
<name>A0A9X7J1H0_9FIRM</name>
<dbReference type="EMBL" id="PVXL01000072">
    <property type="protein sequence ID" value="PRR69636.1"/>
    <property type="molecule type" value="Genomic_DNA"/>
</dbReference>
<protein>
    <submittedName>
        <fullName evidence="1">Uncharacterized protein</fullName>
    </submittedName>
</protein>
<dbReference type="AlphaFoldDB" id="A0A9X7J1H0"/>
<proteinExistence type="predicted"/>
<gene>
    <name evidence="1" type="ORF">MOST_30580</name>
</gene>
<keyword evidence="2" id="KW-1185">Reference proteome</keyword>
<dbReference type="Proteomes" id="UP000239430">
    <property type="component" value="Unassembled WGS sequence"/>
</dbReference>
<reference evidence="1 2" key="1">
    <citation type="submission" date="2018-03" db="EMBL/GenBank/DDBJ databases">
        <title>Genome sequence of Moorella stamsii DSM 26217.</title>
        <authorList>
            <person name="Poehlein A."/>
            <person name="Daniel R."/>
        </authorList>
    </citation>
    <scope>NUCLEOTIDE SEQUENCE [LARGE SCALE GENOMIC DNA]</scope>
    <source>
        <strain evidence="2">DSM 26217</strain>
    </source>
</reference>
<comment type="caution">
    <text evidence="1">The sequence shown here is derived from an EMBL/GenBank/DDBJ whole genome shotgun (WGS) entry which is preliminary data.</text>
</comment>
<dbReference type="RefSeq" id="WP_157049482.1">
    <property type="nucleotide sequence ID" value="NZ_PVXL01000072.1"/>
</dbReference>
<sequence length="49" mass="5622">MPVKKLEEQTEPNWQEFARILLIGLIRKCAAEGKLKCIKVEDVAKVKLI</sequence>